<gene>
    <name evidence="7" type="ORF">HGUI_02716</name>
</gene>
<dbReference type="Proteomes" id="UP000183365">
    <property type="component" value="Unassembled WGS sequence"/>
</dbReference>
<dbReference type="GO" id="GO:0046872">
    <property type="term" value="F:metal ion binding"/>
    <property type="evidence" value="ECO:0007669"/>
    <property type="project" value="UniProtKB-KW"/>
</dbReference>
<comment type="cofactor">
    <cofactor evidence="1">
        <name>Zn(2+)</name>
        <dbReference type="ChEBI" id="CHEBI:29105"/>
    </cofactor>
</comment>
<dbReference type="InterPro" id="IPR036291">
    <property type="entry name" value="NAD(P)-bd_dom_sf"/>
</dbReference>
<dbReference type="InterPro" id="IPR013149">
    <property type="entry name" value="ADH-like_C"/>
</dbReference>
<sequence length="391" mass="43160">MSAESTTVNYPEEFKGFAVSDPKEWSNPKLISFSPKKFDDEKDSYVHIEVETNGICGSDLFVIKNEWSHNEMTWKKGSYSPKGQIVGHEIVGRVKYASPLAQKNGYNIGDRVGVGAQCNACLDCEQCNNHREQYCSKSNGTYNSIYPDGYVSQGGYASHVSCTTHMCFKLNDIKLESKYISPLLCAGLTVFSPILRGIQGALADKRTPKVAIIGIGGLGHLAVLLAKAKGCEVTAISRGYSKKEDATKMGADDFIAMSDENTDWSKYNRQFDLILNCAASTTSLDFSKLLPSLNVQSNFVSVGIPEKNEVLKLYPVQFLRNGCGISASLLGSKDEAYELLKLADEKNIKPWIEEIPICSEGVHKGVQRLSDGDVRYRFVLTDYHKFFGTGK</sequence>
<dbReference type="SUPFAM" id="SSF51735">
    <property type="entry name" value="NAD(P)-binding Rossmann-fold domains"/>
    <property type="match status" value="1"/>
</dbReference>
<name>A0A1L0B3Y1_9ASCO</name>
<accession>A0A1L0B3Y1</accession>
<evidence type="ECO:0000256" key="1">
    <source>
        <dbReference type="ARBA" id="ARBA00001947"/>
    </source>
</evidence>
<proteinExistence type="predicted"/>
<keyword evidence="4" id="KW-0560">Oxidoreductase</keyword>
<dbReference type="InterPro" id="IPR047109">
    <property type="entry name" value="CAD-like"/>
</dbReference>
<organism evidence="7 8">
    <name type="scientific">Hanseniaspora guilliermondii</name>
    <dbReference type="NCBI Taxonomy" id="56406"/>
    <lineage>
        <taxon>Eukaryota</taxon>
        <taxon>Fungi</taxon>
        <taxon>Dikarya</taxon>
        <taxon>Ascomycota</taxon>
        <taxon>Saccharomycotina</taxon>
        <taxon>Saccharomycetes</taxon>
        <taxon>Saccharomycodales</taxon>
        <taxon>Saccharomycodaceae</taxon>
        <taxon>Hanseniaspora</taxon>
    </lineage>
</organism>
<dbReference type="InterPro" id="IPR013154">
    <property type="entry name" value="ADH-like_N"/>
</dbReference>
<dbReference type="GO" id="GO:0016616">
    <property type="term" value="F:oxidoreductase activity, acting on the CH-OH group of donors, NAD or NADP as acceptor"/>
    <property type="evidence" value="ECO:0007669"/>
    <property type="project" value="InterPro"/>
</dbReference>
<feature type="domain" description="Alcohol dehydrogenase-like C-terminal" evidence="5">
    <location>
        <begin position="217"/>
        <end position="344"/>
    </location>
</feature>
<dbReference type="Gene3D" id="3.90.180.10">
    <property type="entry name" value="Medium-chain alcohol dehydrogenases, catalytic domain"/>
    <property type="match status" value="1"/>
</dbReference>
<dbReference type="FunFam" id="3.40.50.720:FF:000022">
    <property type="entry name" value="Cinnamyl alcohol dehydrogenase"/>
    <property type="match status" value="1"/>
</dbReference>
<dbReference type="AlphaFoldDB" id="A0A1L0B3Y1"/>
<dbReference type="PANTHER" id="PTHR42683">
    <property type="entry name" value="ALDEHYDE REDUCTASE"/>
    <property type="match status" value="1"/>
</dbReference>
<evidence type="ECO:0000313" key="7">
    <source>
        <dbReference type="EMBL" id="SGZ40516.1"/>
    </source>
</evidence>
<evidence type="ECO:0000256" key="4">
    <source>
        <dbReference type="ARBA" id="ARBA00023002"/>
    </source>
</evidence>
<keyword evidence="8" id="KW-1185">Reference proteome</keyword>
<keyword evidence="2" id="KW-0479">Metal-binding</keyword>
<evidence type="ECO:0000256" key="2">
    <source>
        <dbReference type="ARBA" id="ARBA00022723"/>
    </source>
</evidence>
<evidence type="ECO:0000313" key="8">
    <source>
        <dbReference type="Proteomes" id="UP000183365"/>
    </source>
</evidence>
<keyword evidence="3" id="KW-0862">Zinc</keyword>
<reference evidence="8" key="1">
    <citation type="submission" date="2016-11" db="EMBL/GenBank/DDBJ databases">
        <authorList>
            <person name="Guldener U."/>
        </authorList>
    </citation>
    <scope>NUCLEOTIDE SEQUENCE [LARGE SCALE GENOMIC DNA]</scope>
</reference>
<dbReference type="Pfam" id="PF08240">
    <property type="entry name" value="ADH_N"/>
    <property type="match status" value="1"/>
</dbReference>
<dbReference type="Pfam" id="PF00107">
    <property type="entry name" value="ADH_zinc_N"/>
    <property type="match status" value="1"/>
</dbReference>
<dbReference type="EMBL" id="FQNF01000053">
    <property type="protein sequence ID" value="SGZ40516.1"/>
    <property type="molecule type" value="Genomic_DNA"/>
</dbReference>
<evidence type="ECO:0000259" key="6">
    <source>
        <dbReference type="Pfam" id="PF08240"/>
    </source>
</evidence>
<dbReference type="SUPFAM" id="SSF50129">
    <property type="entry name" value="GroES-like"/>
    <property type="match status" value="1"/>
</dbReference>
<feature type="domain" description="Alcohol dehydrogenase-like N-terminal" evidence="6">
    <location>
        <begin position="44"/>
        <end position="172"/>
    </location>
</feature>
<dbReference type="VEuPathDB" id="FungiDB:HGUI_02716"/>
<dbReference type="CDD" id="cd05283">
    <property type="entry name" value="CAD1"/>
    <property type="match status" value="1"/>
</dbReference>
<dbReference type="Gene3D" id="3.40.50.720">
    <property type="entry name" value="NAD(P)-binding Rossmann-like Domain"/>
    <property type="match status" value="1"/>
</dbReference>
<protein>
    <submittedName>
        <fullName evidence="7">Related to NADP-dependent alcohol dehydrogenase 7</fullName>
    </submittedName>
</protein>
<evidence type="ECO:0000259" key="5">
    <source>
        <dbReference type="Pfam" id="PF00107"/>
    </source>
</evidence>
<dbReference type="InterPro" id="IPR011032">
    <property type="entry name" value="GroES-like_sf"/>
</dbReference>
<dbReference type="OrthoDB" id="1879366at2759"/>
<evidence type="ECO:0000256" key="3">
    <source>
        <dbReference type="ARBA" id="ARBA00022833"/>
    </source>
</evidence>